<keyword evidence="5" id="KW-0479">Metal-binding</keyword>
<dbReference type="InterPro" id="IPR034768">
    <property type="entry name" value="4FE4S_WBL"/>
</dbReference>
<evidence type="ECO:0000313" key="13">
    <source>
        <dbReference type="EMBL" id="NMN98584.1"/>
    </source>
</evidence>
<dbReference type="GO" id="GO:0047134">
    <property type="term" value="F:protein-disulfide reductase [NAD(P)H] activity"/>
    <property type="evidence" value="ECO:0007669"/>
    <property type="project" value="TreeGrafter"/>
</dbReference>
<evidence type="ECO:0000256" key="9">
    <source>
        <dbReference type="ARBA" id="ARBA00023125"/>
    </source>
</evidence>
<evidence type="ECO:0000256" key="5">
    <source>
        <dbReference type="ARBA" id="ARBA00022723"/>
    </source>
</evidence>
<feature type="domain" description="4Fe-4S Wbl-type" evidence="12">
    <location>
        <begin position="24"/>
        <end position="80"/>
    </location>
</feature>
<dbReference type="PROSITE" id="PS51674">
    <property type="entry name" value="4FE4S_WBL"/>
    <property type="match status" value="1"/>
</dbReference>
<name>A0A848KNS1_9NOCA</name>
<dbReference type="GO" id="GO:0005737">
    <property type="term" value="C:cytoplasm"/>
    <property type="evidence" value="ECO:0007669"/>
    <property type="project" value="UniProtKB-SubCell"/>
</dbReference>
<comment type="subcellular location">
    <subcellularLocation>
        <location evidence="2">Cytoplasm</location>
    </subcellularLocation>
</comment>
<evidence type="ECO:0000256" key="3">
    <source>
        <dbReference type="ARBA" id="ARBA00006597"/>
    </source>
</evidence>
<dbReference type="RefSeq" id="WP_169593074.1">
    <property type="nucleotide sequence ID" value="NZ_VCQU01000011.1"/>
</dbReference>
<gene>
    <name evidence="13" type="ORF">FGL95_26470</name>
</gene>
<evidence type="ECO:0000256" key="10">
    <source>
        <dbReference type="ARBA" id="ARBA00023157"/>
    </source>
</evidence>
<keyword evidence="10" id="KW-1015">Disulfide bond</keyword>
<keyword evidence="8" id="KW-0805">Transcription regulation</keyword>
<keyword evidence="9" id="KW-0238">DNA-binding</keyword>
<protein>
    <submittedName>
        <fullName evidence="13">WhiB family transcriptional regulator</fullName>
    </submittedName>
</protein>
<evidence type="ECO:0000256" key="11">
    <source>
        <dbReference type="ARBA" id="ARBA00023163"/>
    </source>
</evidence>
<dbReference type="InterPro" id="IPR003482">
    <property type="entry name" value="Whib"/>
</dbReference>
<comment type="caution">
    <text evidence="13">The sequence shown here is derived from an EMBL/GenBank/DDBJ whole genome shotgun (WGS) entry which is preliminary data.</text>
</comment>
<evidence type="ECO:0000256" key="8">
    <source>
        <dbReference type="ARBA" id="ARBA00023015"/>
    </source>
</evidence>
<dbReference type="GO" id="GO:0003677">
    <property type="term" value="F:DNA binding"/>
    <property type="evidence" value="ECO:0007669"/>
    <property type="project" value="UniProtKB-KW"/>
</dbReference>
<sequence length="80" mass="8806">MTDLLFTLADLLPFSLAPDWQLAACRDDPNPEAWFPFPSQDLAHARAVCGTCPIRKRCGEFARATGQSGVWGGENLDRGR</sequence>
<dbReference type="GO" id="GO:0046872">
    <property type="term" value="F:metal ion binding"/>
    <property type="evidence" value="ECO:0007669"/>
    <property type="project" value="UniProtKB-KW"/>
</dbReference>
<dbReference type="Proteomes" id="UP000535543">
    <property type="component" value="Unassembled WGS sequence"/>
</dbReference>
<accession>A0A848KNS1</accession>
<evidence type="ECO:0000256" key="7">
    <source>
        <dbReference type="ARBA" id="ARBA00023014"/>
    </source>
</evidence>
<comment type="cofactor">
    <cofactor evidence="1">
        <name>[4Fe-4S] cluster</name>
        <dbReference type="ChEBI" id="CHEBI:49883"/>
    </cofactor>
</comment>
<keyword evidence="14" id="KW-1185">Reference proteome</keyword>
<comment type="similarity">
    <text evidence="3">Belongs to the WhiB family.</text>
</comment>
<keyword evidence="7" id="KW-0411">Iron-sulfur</keyword>
<reference evidence="13 14" key="2">
    <citation type="submission" date="2020-06" db="EMBL/GenBank/DDBJ databases">
        <title>Antribacter stalactiti gen. nov., sp. nov., a new member of the family Nacardiaceae isolated from a cave.</title>
        <authorList>
            <person name="Kim I.S."/>
        </authorList>
    </citation>
    <scope>NUCLEOTIDE SEQUENCE [LARGE SCALE GENOMIC DNA]</scope>
    <source>
        <strain evidence="13 14">YC2-7</strain>
    </source>
</reference>
<evidence type="ECO:0000313" key="14">
    <source>
        <dbReference type="Proteomes" id="UP000535543"/>
    </source>
</evidence>
<dbReference type="EMBL" id="VCQU01000011">
    <property type="protein sequence ID" value="NMN98584.1"/>
    <property type="molecule type" value="Genomic_DNA"/>
</dbReference>
<evidence type="ECO:0000256" key="2">
    <source>
        <dbReference type="ARBA" id="ARBA00004496"/>
    </source>
</evidence>
<dbReference type="AlphaFoldDB" id="A0A848KNS1"/>
<evidence type="ECO:0000256" key="1">
    <source>
        <dbReference type="ARBA" id="ARBA00001966"/>
    </source>
</evidence>
<evidence type="ECO:0000259" key="12">
    <source>
        <dbReference type="PROSITE" id="PS51674"/>
    </source>
</evidence>
<keyword evidence="11" id="KW-0804">Transcription</keyword>
<dbReference type="GO" id="GO:0051539">
    <property type="term" value="F:4 iron, 4 sulfur cluster binding"/>
    <property type="evidence" value="ECO:0007669"/>
    <property type="project" value="UniProtKB-KW"/>
</dbReference>
<keyword evidence="4" id="KW-0004">4Fe-4S</keyword>
<dbReference type="PANTHER" id="PTHR38839">
    <property type="entry name" value="TRANSCRIPTIONAL REGULATOR WHID-RELATED"/>
    <property type="match status" value="1"/>
</dbReference>
<dbReference type="GO" id="GO:0045892">
    <property type="term" value="P:negative regulation of DNA-templated transcription"/>
    <property type="evidence" value="ECO:0007669"/>
    <property type="project" value="TreeGrafter"/>
</dbReference>
<reference evidence="13 14" key="1">
    <citation type="submission" date="2019-05" db="EMBL/GenBank/DDBJ databases">
        <authorList>
            <person name="Lee S.D."/>
        </authorList>
    </citation>
    <scope>NUCLEOTIDE SEQUENCE [LARGE SCALE GENOMIC DNA]</scope>
    <source>
        <strain evidence="13 14">YC2-7</strain>
    </source>
</reference>
<dbReference type="GO" id="GO:0045454">
    <property type="term" value="P:cell redox homeostasis"/>
    <property type="evidence" value="ECO:0007669"/>
    <property type="project" value="TreeGrafter"/>
</dbReference>
<proteinExistence type="inferred from homology"/>
<keyword evidence="6" id="KW-0408">Iron</keyword>
<evidence type="ECO:0000256" key="4">
    <source>
        <dbReference type="ARBA" id="ARBA00022485"/>
    </source>
</evidence>
<evidence type="ECO:0000256" key="6">
    <source>
        <dbReference type="ARBA" id="ARBA00023004"/>
    </source>
</evidence>
<organism evidence="13 14">
    <name type="scientific">Antrihabitans stalactiti</name>
    <dbReference type="NCBI Taxonomy" id="2584121"/>
    <lineage>
        <taxon>Bacteria</taxon>
        <taxon>Bacillati</taxon>
        <taxon>Actinomycetota</taxon>
        <taxon>Actinomycetes</taxon>
        <taxon>Mycobacteriales</taxon>
        <taxon>Nocardiaceae</taxon>
        <taxon>Antrihabitans</taxon>
    </lineage>
</organism>
<dbReference type="Pfam" id="PF02467">
    <property type="entry name" value="Whib"/>
    <property type="match status" value="1"/>
</dbReference>